<dbReference type="SUPFAM" id="SSF48264">
    <property type="entry name" value="Cytochrome P450"/>
    <property type="match status" value="1"/>
</dbReference>
<dbReference type="GO" id="GO:0020037">
    <property type="term" value="F:heme binding"/>
    <property type="evidence" value="ECO:0007669"/>
    <property type="project" value="InterPro"/>
</dbReference>
<protein>
    <submittedName>
        <fullName evidence="2">Cytochrome P450</fullName>
    </submittedName>
</protein>
<proteinExistence type="inferred from homology"/>
<name>A0A1Q4VFU5_9ACTN</name>
<dbReference type="Gene3D" id="1.10.630.10">
    <property type="entry name" value="Cytochrome P450"/>
    <property type="match status" value="1"/>
</dbReference>
<dbReference type="EMBL" id="LFBV01000001">
    <property type="protein sequence ID" value="OKH96693.1"/>
    <property type="molecule type" value="Genomic_DNA"/>
</dbReference>
<evidence type="ECO:0000256" key="1">
    <source>
        <dbReference type="ARBA" id="ARBA00010617"/>
    </source>
</evidence>
<dbReference type="STRING" id="1048205.AB852_03840"/>
<organism evidence="2 3">
    <name type="scientific">Streptomyces uncialis</name>
    <dbReference type="NCBI Taxonomy" id="1048205"/>
    <lineage>
        <taxon>Bacteria</taxon>
        <taxon>Bacillati</taxon>
        <taxon>Actinomycetota</taxon>
        <taxon>Actinomycetes</taxon>
        <taxon>Kitasatosporales</taxon>
        <taxon>Streptomycetaceae</taxon>
        <taxon>Streptomyces</taxon>
    </lineage>
</organism>
<dbReference type="InterPro" id="IPR036396">
    <property type="entry name" value="Cyt_P450_sf"/>
</dbReference>
<dbReference type="Proteomes" id="UP000186455">
    <property type="component" value="Unassembled WGS sequence"/>
</dbReference>
<evidence type="ECO:0000313" key="3">
    <source>
        <dbReference type="Proteomes" id="UP000186455"/>
    </source>
</evidence>
<evidence type="ECO:0000313" key="2">
    <source>
        <dbReference type="EMBL" id="OKH96693.1"/>
    </source>
</evidence>
<keyword evidence="3" id="KW-1185">Reference proteome</keyword>
<dbReference type="PANTHER" id="PTHR46696:SF1">
    <property type="entry name" value="CYTOCHROME P450 YJIB-RELATED"/>
    <property type="match status" value="1"/>
</dbReference>
<comment type="similarity">
    <text evidence="1">Belongs to the cytochrome P450 family.</text>
</comment>
<gene>
    <name evidence="2" type="ORF">AB852_03840</name>
</gene>
<dbReference type="GO" id="GO:0005506">
    <property type="term" value="F:iron ion binding"/>
    <property type="evidence" value="ECO:0007669"/>
    <property type="project" value="InterPro"/>
</dbReference>
<dbReference type="GO" id="GO:0016705">
    <property type="term" value="F:oxidoreductase activity, acting on paired donors, with incorporation or reduction of molecular oxygen"/>
    <property type="evidence" value="ECO:0007669"/>
    <property type="project" value="InterPro"/>
</dbReference>
<reference evidence="2 3" key="1">
    <citation type="submission" date="2015-06" db="EMBL/GenBank/DDBJ databases">
        <title>Cloning and characterization of the uncialamcin biosynthetic gene cluster.</title>
        <authorList>
            <person name="Yan X."/>
            <person name="Huang T."/>
            <person name="Ge H."/>
            <person name="Shen B."/>
        </authorList>
    </citation>
    <scope>NUCLEOTIDE SEQUENCE [LARGE SCALE GENOMIC DNA]</scope>
    <source>
        <strain evidence="2 3">DCA2648</strain>
    </source>
</reference>
<sequence>MRLPSDPSALYQELRAAHGPVAPVLLDGDISAWLVLGYRELHQVTADPALFSRDAELWNQWPRIPDDWPLLPVVGRARPPVPHPAGEGRTRRAAMIADALTAVDPARLQGYAERFADALVDGFCARGAADVIREYATLLPVRVLAAVFGFPPEEGPGLAAAVNGDGGTDGGQGLARAVARLLERRRRTPGQDIASRLLASPEGLPGDEIARDLTSLLTAGHQPTADWIGNSLRLMLTEDRFAASLFGGRRSVVEAMNEVLWEDTPTQNVVGRWASRDTLLGGRRVRAGDLLVLSLAAANSDPGIRADRTVPTGGNAAFFSFGHGAHRCPFPAREIAEVIARTAIEVILDRLPDLDLAVPPQSLTRHPSPWLRGLSALPVRFTPTTVVGPEH</sequence>
<dbReference type="AlphaFoldDB" id="A0A1Q4VFU5"/>
<comment type="caution">
    <text evidence="2">The sequence shown here is derived from an EMBL/GenBank/DDBJ whole genome shotgun (WGS) entry which is preliminary data.</text>
</comment>
<accession>A0A1Q4VFU5</accession>
<dbReference type="PANTHER" id="PTHR46696">
    <property type="entry name" value="P450, PUTATIVE (EUROFUNG)-RELATED"/>
    <property type="match status" value="1"/>
</dbReference>
<dbReference type="GO" id="GO:0004497">
    <property type="term" value="F:monooxygenase activity"/>
    <property type="evidence" value="ECO:0007669"/>
    <property type="project" value="InterPro"/>
</dbReference>